<proteinExistence type="predicted"/>
<organism evidence="1 2">
    <name type="scientific">Polaribacter batillariae</name>
    <dbReference type="NCBI Taxonomy" id="2808900"/>
    <lineage>
        <taxon>Bacteria</taxon>
        <taxon>Pseudomonadati</taxon>
        <taxon>Bacteroidota</taxon>
        <taxon>Flavobacteriia</taxon>
        <taxon>Flavobacteriales</taxon>
        <taxon>Flavobacteriaceae</taxon>
    </lineage>
</organism>
<reference evidence="1 2" key="1">
    <citation type="submission" date="2021-03" db="EMBL/GenBank/DDBJ databases">
        <title>Complete genome of Polaribacter_sp.G4M1.</title>
        <authorList>
            <person name="Jeong S.W."/>
            <person name="Bae J.W."/>
        </authorList>
    </citation>
    <scope>NUCLEOTIDE SEQUENCE [LARGE SCALE GENOMIC DNA]</scope>
    <source>
        <strain evidence="1 2">G4M1</strain>
    </source>
</reference>
<gene>
    <name evidence="1" type="ORF">JL193_12055</name>
</gene>
<evidence type="ECO:0000313" key="2">
    <source>
        <dbReference type="Proteomes" id="UP000663935"/>
    </source>
</evidence>
<dbReference type="EMBL" id="CP071795">
    <property type="protein sequence ID" value="QTD36855.1"/>
    <property type="molecule type" value="Genomic_DNA"/>
</dbReference>
<evidence type="ECO:0000313" key="1">
    <source>
        <dbReference type="EMBL" id="QTD36855.1"/>
    </source>
</evidence>
<protein>
    <submittedName>
        <fullName evidence="1">DUF3575 domain-containing protein</fullName>
    </submittedName>
</protein>
<sequence length="172" mass="19837">MKKINLMIIALFLVTSIFSQNEFSLRMDFAKALFGAYQLEVEYEKNEKKSYGIGIIYFDYGSSILINDNSANQKAFGLSPFIRHYNKSNRESSSFYQGTLRYVNFTNFSPKSEGSRKSLIAMDFVYGYQFKVSNIFYLEPSIGIGALRNLNLENKFFLTPYPIVNFNASFKL</sequence>
<dbReference type="RefSeq" id="WP_207971033.1">
    <property type="nucleotide sequence ID" value="NZ_CP071795.1"/>
</dbReference>
<accession>A0ABX7SU23</accession>
<keyword evidence="2" id="KW-1185">Reference proteome</keyword>
<dbReference type="Proteomes" id="UP000663935">
    <property type="component" value="Chromosome"/>
</dbReference>
<name>A0ABX7SU23_9FLAO</name>